<dbReference type="HOGENOM" id="CLU_1661046_0_0_1"/>
<dbReference type="Proteomes" id="UP000054477">
    <property type="component" value="Unassembled WGS sequence"/>
</dbReference>
<gene>
    <name evidence="1" type="ORF">K443DRAFT_112338</name>
</gene>
<reference evidence="1 2" key="1">
    <citation type="submission" date="2014-04" db="EMBL/GenBank/DDBJ databases">
        <authorList>
            <consortium name="DOE Joint Genome Institute"/>
            <person name="Kuo A."/>
            <person name="Kohler A."/>
            <person name="Nagy L.G."/>
            <person name="Floudas D."/>
            <person name="Copeland A."/>
            <person name="Barry K.W."/>
            <person name="Cichocki N."/>
            <person name="Veneault-Fourrey C."/>
            <person name="LaButti K."/>
            <person name="Lindquist E.A."/>
            <person name="Lipzen A."/>
            <person name="Lundell T."/>
            <person name="Morin E."/>
            <person name="Murat C."/>
            <person name="Sun H."/>
            <person name="Tunlid A."/>
            <person name="Henrissat B."/>
            <person name="Grigoriev I.V."/>
            <person name="Hibbett D.S."/>
            <person name="Martin F."/>
            <person name="Nordberg H.P."/>
            <person name="Cantor M.N."/>
            <person name="Hua S.X."/>
        </authorList>
    </citation>
    <scope>NUCLEOTIDE SEQUENCE [LARGE SCALE GENOMIC DNA]</scope>
    <source>
        <strain evidence="1 2">LaAM-08-1</strain>
    </source>
</reference>
<protein>
    <submittedName>
        <fullName evidence="1">Uncharacterized protein</fullName>
    </submittedName>
</protein>
<keyword evidence="2" id="KW-1185">Reference proteome</keyword>
<dbReference type="OrthoDB" id="64353at2759"/>
<dbReference type="EMBL" id="KN838856">
    <property type="protein sequence ID" value="KIJ93247.1"/>
    <property type="molecule type" value="Genomic_DNA"/>
</dbReference>
<dbReference type="SUPFAM" id="SSF82171">
    <property type="entry name" value="DPP6 N-terminal domain-like"/>
    <property type="match status" value="1"/>
</dbReference>
<dbReference type="InterPro" id="IPR015943">
    <property type="entry name" value="WD40/YVTN_repeat-like_dom_sf"/>
</dbReference>
<reference evidence="2" key="2">
    <citation type="submission" date="2015-01" db="EMBL/GenBank/DDBJ databases">
        <title>Evolutionary Origins and Diversification of the Mycorrhizal Mutualists.</title>
        <authorList>
            <consortium name="DOE Joint Genome Institute"/>
            <consortium name="Mycorrhizal Genomics Consortium"/>
            <person name="Kohler A."/>
            <person name="Kuo A."/>
            <person name="Nagy L.G."/>
            <person name="Floudas D."/>
            <person name="Copeland A."/>
            <person name="Barry K.W."/>
            <person name="Cichocki N."/>
            <person name="Veneault-Fourrey C."/>
            <person name="LaButti K."/>
            <person name="Lindquist E.A."/>
            <person name="Lipzen A."/>
            <person name="Lundell T."/>
            <person name="Morin E."/>
            <person name="Murat C."/>
            <person name="Riley R."/>
            <person name="Ohm R."/>
            <person name="Sun H."/>
            <person name="Tunlid A."/>
            <person name="Henrissat B."/>
            <person name="Grigoriev I.V."/>
            <person name="Hibbett D.S."/>
            <person name="Martin F."/>
        </authorList>
    </citation>
    <scope>NUCLEOTIDE SEQUENCE [LARGE SCALE GENOMIC DNA]</scope>
    <source>
        <strain evidence="2">LaAM-08-1</strain>
    </source>
</reference>
<evidence type="ECO:0000313" key="1">
    <source>
        <dbReference type="EMBL" id="KIJ93247.1"/>
    </source>
</evidence>
<name>A0A0C9XAE4_9AGAR</name>
<dbReference type="AlphaFoldDB" id="A0A0C9XAE4"/>
<accession>A0A0C9XAE4</accession>
<organism evidence="1 2">
    <name type="scientific">Laccaria amethystina LaAM-08-1</name>
    <dbReference type="NCBI Taxonomy" id="1095629"/>
    <lineage>
        <taxon>Eukaryota</taxon>
        <taxon>Fungi</taxon>
        <taxon>Dikarya</taxon>
        <taxon>Basidiomycota</taxon>
        <taxon>Agaricomycotina</taxon>
        <taxon>Agaricomycetes</taxon>
        <taxon>Agaricomycetidae</taxon>
        <taxon>Agaricales</taxon>
        <taxon>Agaricineae</taxon>
        <taxon>Hydnangiaceae</taxon>
        <taxon>Laccaria</taxon>
    </lineage>
</organism>
<sequence>YSDSGDTNNINFSFITRLSIPIPRVPGDDLDFEEPELAFSADGSKFAIAMNNERVSVWDIQSKVPLKTFMGAPKSIYDERTAFLQFSSGKRGKEVLVFIASHLYIIHVIDATSFETEEMLPLKLGTDSSYVGWLFFDPSGGTLYAELDGTLYEWDLQENEPGPEWWIGEE</sequence>
<proteinExistence type="predicted"/>
<feature type="non-terminal residue" evidence="1">
    <location>
        <position position="1"/>
    </location>
</feature>
<dbReference type="Gene3D" id="2.130.10.10">
    <property type="entry name" value="YVTN repeat-like/Quinoprotein amine dehydrogenase"/>
    <property type="match status" value="1"/>
</dbReference>
<evidence type="ECO:0000313" key="2">
    <source>
        <dbReference type="Proteomes" id="UP000054477"/>
    </source>
</evidence>